<dbReference type="Pfam" id="PF12006">
    <property type="entry name" value="DUF3500"/>
    <property type="match status" value="1"/>
</dbReference>
<gene>
    <name evidence="1" type="ORF">HCU67_11925</name>
</gene>
<name>A0ABX1GSQ8_9FLAO</name>
<keyword evidence="2" id="KW-1185">Reference proteome</keyword>
<organism evidence="1 2">
    <name type="scientific">Croceivirga thetidis</name>
    <dbReference type="NCBI Taxonomy" id="2721623"/>
    <lineage>
        <taxon>Bacteria</taxon>
        <taxon>Pseudomonadati</taxon>
        <taxon>Bacteroidota</taxon>
        <taxon>Flavobacteriia</taxon>
        <taxon>Flavobacteriales</taxon>
        <taxon>Flavobacteriaceae</taxon>
        <taxon>Croceivirga</taxon>
    </lineage>
</organism>
<accession>A0ABX1GSQ8</accession>
<dbReference type="RefSeq" id="WP_168552840.1">
    <property type="nucleotide sequence ID" value="NZ_JAAWWL010000002.1"/>
</dbReference>
<evidence type="ECO:0000313" key="2">
    <source>
        <dbReference type="Proteomes" id="UP000718451"/>
    </source>
</evidence>
<evidence type="ECO:0000313" key="1">
    <source>
        <dbReference type="EMBL" id="NKI32654.1"/>
    </source>
</evidence>
<dbReference type="EMBL" id="JAAWWL010000002">
    <property type="protein sequence ID" value="NKI32654.1"/>
    <property type="molecule type" value="Genomic_DNA"/>
</dbReference>
<reference evidence="1 2" key="1">
    <citation type="submission" date="2020-04" db="EMBL/GenBank/DDBJ databases">
        <authorList>
            <person name="Yoon J."/>
        </authorList>
    </citation>
    <scope>NUCLEOTIDE SEQUENCE [LARGE SCALE GENOMIC DNA]</scope>
    <source>
        <strain evidence="1 2">DJ-13</strain>
    </source>
</reference>
<dbReference type="PANTHER" id="PTHR37489:SF1">
    <property type="entry name" value="DUF3500 DOMAIN-CONTAINING PROTEIN"/>
    <property type="match status" value="1"/>
</dbReference>
<sequence length="432" mass="48553">MKKVIFIIAPLFVLVAIIAWNKSGNNNSVPNTLIDCSGTPNTAPQSTDSTIESFRQAMVEFRASLSDELLKTASACLDDKRLTEWSNVPPKFNARDGINYGQLTPSQLTAFKELLQLFLSAEGYQKVDEITVLAEGFLNTKNPKIFGPNKYHISLFGDPVNSGSWGFQLDGHHCAINFLVHGDNVSIVPAFMGAEPIVGAFNNINFDIIKDERDMGLSLYHGLSAIENRAATSSQGVAKLQVGPPSIKGVDAFAGNYDYSQFSNGLKYSDMSETTQANLILLMKEYVYNLNTKFADIWWADVMANIDETYFVWLDNVESPTTKTQFYYRIYNPYLWAEFSVEPPVEKSIELWNHAHSITRIPNNPTTTKGGDYGLFAQIINNGGVRTMYEHYISAEHHMESKLFLDYKVELHGFHNYDHNHSHAHNENHTHS</sequence>
<comment type="caution">
    <text evidence="1">The sequence shown here is derived from an EMBL/GenBank/DDBJ whole genome shotgun (WGS) entry which is preliminary data.</text>
</comment>
<dbReference type="PANTHER" id="PTHR37489">
    <property type="entry name" value="DUF3500 DOMAIN-CONTAINING PROTEIN"/>
    <property type="match status" value="1"/>
</dbReference>
<dbReference type="InterPro" id="IPR021889">
    <property type="entry name" value="DUF3500"/>
</dbReference>
<proteinExistence type="predicted"/>
<dbReference type="Proteomes" id="UP000718451">
    <property type="component" value="Unassembled WGS sequence"/>
</dbReference>
<protein>
    <submittedName>
        <fullName evidence="1">DUF3500 domain-containing protein</fullName>
    </submittedName>
</protein>